<dbReference type="FunFam" id="3.40.50.1000:FF:000022">
    <property type="entry name" value="Phosphoglycolate phosphatase"/>
    <property type="match status" value="1"/>
</dbReference>
<dbReference type="GO" id="GO:0008967">
    <property type="term" value="F:phosphoglycolate phosphatase activity"/>
    <property type="evidence" value="ECO:0007669"/>
    <property type="project" value="UniProtKB-EC"/>
</dbReference>
<dbReference type="Proteomes" id="UP000016412">
    <property type="component" value="Unassembled WGS sequence"/>
</dbReference>
<comment type="caution">
    <text evidence="5">The sequence shown here is derived from an EMBL/GenBank/DDBJ whole genome shotgun (WGS) entry which is preliminary data.</text>
</comment>
<dbReference type="RefSeq" id="WP_021330860.1">
    <property type="nucleotide sequence ID" value="NZ_AUZJ01000045.1"/>
</dbReference>
<evidence type="ECO:0000256" key="4">
    <source>
        <dbReference type="ARBA" id="ARBA00013078"/>
    </source>
</evidence>
<dbReference type="GO" id="GO:0006281">
    <property type="term" value="P:DNA repair"/>
    <property type="evidence" value="ECO:0007669"/>
    <property type="project" value="TreeGrafter"/>
</dbReference>
<dbReference type="Proteomes" id="UP000016646">
    <property type="component" value="Unassembled WGS sequence"/>
</dbReference>
<dbReference type="InterPro" id="IPR023198">
    <property type="entry name" value="PGP-like_dom2"/>
</dbReference>
<dbReference type="Gene3D" id="1.10.150.240">
    <property type="entry name" value="Putative phosphatase, domain 2"/>
    <property type="match status" value="1"/>
</dbReference>
<dbReference type="InterPro" id="IPR050155">
    <property type="entry name" value="HAD-like_hydrolase_sf"/>
</dbReference>
<accession>U2LAE6</accession>
<evidence type="ECO:0000313" key="5">
    <source>
        <dbReference type="EMBL" id="ERF60160.1"/>
    </source>
</evidence>
<dbReference type="SUPFAM" id="SSF56784">
    <property type="entry name" value="HAD-like"/>
    <property type="match status" value="1"/>
</dbReference>
<organism evidence="5 7">
    <name type="scientific">Treponema socranskii subsp. socranskii VPI DR56BR1116 = ATCC 35536</name>
    <dbReference type="NCBI Taxonomy" id="1125725"/>
    <lineage>
        <taxon>Bacteria</taxon>
        <taxon>Pseudomonadati</taxon>
        <taxon>Spirochaetota</taxon>
        <taxon>Spirochaetia</taxon>
        <taxon>Spirochaetales</taxon>
        <taxon>Treponemataceae</taxon>
        <taxon>Treponema</taxon>
    </lineage>
</organism>
<dbReference type="AlphaFoldDB" id="U2LAE6"/>
<comment type="similarity">
    <text evidence="3">Belongs to the HAD-like hydrolase superfamily. CbbY/CbbZ/Gph/YieH family.</text>
</comment>
<dbReference type="InterPro" id="IPR006439">
    <property type="entry name" value="HAD-SF_hydro_IA"/>
</dbReference>
<dbReference type="PATRIC" id="fig|1125725.3.peg.1873"/>
<dbReference type="InterPro" id="IPR036412">
    <property type="entry name" value="HAD-like_sf"/>
</dbReference>
<protein>
    <recommendedName>
        <fullName evidence="4">phosphoglycolate phosphatase</fullName>
        <ecNumber evidence="4">3.1.3.18</ecNumber>
    </recommendedName>
</protein>
<dbReference type="SFLD" id="SFLDS00003">
    <property type="entry name" value="Haloacid_Dehalogenase"/>
    <property type="match status" value="1"/>
</dbReference>
<name>U2LAE6_TRESO</name>
<evidence type="ECO:0000256" key="2">
    <source>
        <dbReference type="ARBA" id="ARBA00004818"/>
    </source>
</evidence>
<comment type="pathway">
    <text evidence="2">Organic acid metabolism; glycolate biosynthesis; glycolate from 2-phosphoglycolate: step 1/1.</text>
</comment>
<dbReference type="EC" id="3.1.3.18" evidence="4"/>
<dbReference type="EMBL" id="AVQI01000059">
    <property type="protein sequence ID" value="ERK01306.1"/>
    <property type="molecule type" value="Genomic_DNA"/>
</dbReference>
<sequence length="219" mass="23701">MSGLHYKAVIFDMDGTILDTLDDLASSVNYALEANGFPKRTREEVRRFVGNGAVKLIRRAVPEGTADALFDKVFADYTARYKVHCADATKPYDGIPELLASLRASGIKTAVVSNKPDEAVRILAETYFPRLFDAAVGTRDGIKTKPAPDSVFEIIKKIGAGKKDCVYVGDSEVDIETAKNAGIPCISVSWGFKEREFLAEHGAQKIVNNAKELSAAVGA</sequence>
<evidence type="ECO:0000256" key="3">
    <source>
        <dbReference type="ARBA" id="ARBA00006171"/>
    </source>
</evidence>
<dbReference type="OrthoDB" id="9807630at2"/>
<evidence type="ECO:0000256" key="1">
    <source>
        <dbReference type="ARBA" id="ARBA00000830"/>
    </source>
</evidence>
<proteinExistence type="inferred from homology"/>
<dbReference type="InterPro" id="IPR023214">
    <property type="entry name" value="HAD_sf"/>
</dbReference>
<dbReference type="EMBL" id="AUZJ01000045">
    <property type="protein sequence ID" value="ERF60160.1"/>
    <property type="molecule type" value="Genomic_DNA"/>
</dbReference>
<dbReference type="SFLD" id="SFLDG01135">
    <property type="entry name" value="C1.5.6:_HAD__Beta-PGM__Phospha"/>
    <property type="match status" value="1"/>
</dbReference>
<dbReference type="PANTHER" id="PTHR43434:SF1">
    <property type="entry name" value="PHOSPHOGLYCOLATE PHOSPHATASE"/>
    <property type="match status" value="1"/>
</dbReference>
<dbReference type="NCBIfam" id="TIGR01549">
    <property type="entry name" value="HAD-SF-IA-v1"/>
    <property type="match status" value="1"/>
</dbReference>
<dbReference type="NCBIfam" id="TIGR01509">
    <property type="entry name" value="HAD-SF-IA-v3"/>
    <property type="match status" value="1"/>
</dbReference>
<dbReference type="Pfam" id="PF13419">
    <property type="entry name" value="HAD_2"/>
    <property type="match status" value="1"/>
</dbReference>
<reference evidence="7 8" key="1">
    <citation type="submission" date="2013-08" db="EMBL/GenBank/DDBJ databases">
        <authorList>
            <person name="Durkin A.S."/>
            <person name="Haft D.R."/>
            <person name="McCorrison J."/>
            <person name="Torralba M."/>
            <person name="Gillis M."/>
            <person name="Haft D.H."/>
            <person name="Methe B."/>
            <person name="Sutton G."/>
            <person name="Nelson K.E."/>
        </authorList>
    </citation>
    <scope>NUCLEOTIDE SEQUENCE [LARGE SCALE GENOMIC DNA]</scope>
    <source>
        <strain evidence="6 8">ATCC 35536</strain>
        <strain evidence="5 7">VPI DR56BR1116</strain>
    </source>
</reference>
<dbReference type="STRING" id="1125725.HMPREF1325_0808"/>
<dbReference type="PANTHER" id="PTHR43434">
    <property type="entry name" value="PHOSPHOGLYCOLATE PHOSPHATASE"/>
    <property type="match status" value="1"/>
</dbReference>
<dbReference type="GO" id="GO:0005829">
    <property type="term" value="C:cytosol"/>
    <property type="evidence" value="ECO:0007669"/>
    <property type="project" value="TreeGrafter"/>
</dbReference>
<dbReference type="InterPro" id="IPR041492">
    <property type="entry name" value="HAD_2"/>
</dbReference>
<evidence type="ECO:0000313" key="7">
    <source>
        <dbReference type="Proteomes" id="UP000016412"/>
    </source>
</evidence>
<dbReference type="SFLD" id="SFLDG01129">
    <property type="entry name" value="C1.5:_HAD__Beta-PGM__Phosphata"/>
    <property type="match status" value="1"/>
</dbReference>
<keyword evidence="8" id="KW-1185">Reference proteome</keyword>
<evidence type="ECO:0000313" key="6">
    <source>
        <dbReference type="EMBL" id="ERK01306.1"/>
    </source>
</evidence>
<evidence type="ECO:0000313" key="8">
    <source>
        <dbReference type="Proteomes" id="UP000016646"/>
    </source>
</evidence>
<dbReference type="Gene3D" id="3.40.50.1000">
    <property type="entry name" value="HAD superfamily/HAD-like"/>
    <property type="match status" value="1"/>
</dbReference>
<comment type="catalytic activity">
    <reaction evidence="1">
        <text>2-phosphoglycolate + H2O = glycolate + phosphate</text>
        <dbReference type="Rhea" id="RHEA:14369"/>
        <dbReference type="ChEBI" id="CHEBI:15377"/>
        <dbReference type="ChEBI" id="CHEBI:29805"/>
        <dbReference type="ChEBI" id="CHEBI:43474"/>
        <dbReference type="ChEBI" id="CHEBI:58033"/>
        <dbReference type="EC" id="3.1.3.18"/>
    </reaction>
</comment>
<gene>
    <name evidence="6" type="ORF">HMPREF0860_2020</name>
    <name evidence="5" type="ORF">HMPREF1325_0808</name>
</gene>
<dbReference type="eggNOG" id="COG0546">
    <property type="taxonomic scope" value="Bacteria"/>
</dbReference>